<dbReference type="RefSeq" id="WP_212981142.1">
    <property type="nucleotide sequence ID" value="NZ_AP025343.1"/>
</dbReference>
<evidence type="ECO:0000259" key="1">
    <source>
        <dbReference type="Pfam" id="PF03372"/>
    </source>
</evidence>
<evidence type="ECO:0000313" key="3">
    <source>
        <dbReference type="Proteomes" id="UP000682811"/>
    </source>
</evidence>
<dbReference type="Proteomes" id="UP000682811">
    <property type="component" value="Unassembled WGS sequence"/>
</dbReference>
<dbReference type="GO" id="GO:0004519">
    <property type="term" value="F:endonuclease activity"/>
    <property type="evidence" value="ECO:0007669"/>
    <property type="project" value="UniProtKB-KW"/>
</dbReference>
<dbReference type="PANTHER" id="PTHR14859">
    <property type="entry name" value="CALCOFLUOR WHITE HYPERSENSITIVE PROTEIN PRECURSOR"/>
    <property type="match status" value="1"/>
</dbReference>
<dbReference type="GO" id="GO:0016020">
    <property type="term" value="C:membrane"/>
    <property type="evidence" value="ECO:0007669"/>
    <property type="project" value="GOC"/>
</dbReference>
<reference evidence="2 3" key="1">
    <citation type="submission" date="2021-03" db="EMBL/GenBank/DDBJ databases">
        <title>Antimicrobial resistance genes in bacteria isolated from Japanese honey, and their potential for conferring macrolide and lincosamide resistance in the American foulbrood pathogen Paenibacillus larvae.</title>
        <authorList>
            <person name="Okamoto M."/>
            <person name="Kumagai M."/>
            <person name="Kanamori H."/>
            <person name="Takamatsu D."/>
        </authorList>
    </citation>
    <scope>NUCLEOTIDE SEQUENCE [LARGE SCALE GENOMIC DNA]</scope>
    <source>
        <strain evidence="2 3">J34TS1</strain>
    </source>
</reference>
<feature type="domain" description="Endonuclease/exonuclease/phosphatase" evidence="1">
    <location>
        <begin position="93"/>
        <end position="343"/>
    </location>
</feature>
<protein>
    <submittedName>
        <fullName evidence="2">Endonuclease</fullName>
    </submittedName>
</protein>
<dbReference type="Pfam" id="PF03372">
    <property type="entry name" value="Exo_endo_phos"/>
    <property type="match status" value="1"/>
</dbReference>
<keyword evidence="3" id="KW-1185">Reference proteome</keyword>
<dbReference type="InterPro" id="IPR005135">
    <property type="entry name" value="Endo/exonuclease/phosphatase"/>
</dbReference>
<keyword evidence="2" id="KW-0255">Endonuclease</keyword>
<keyword evidence="2" id="KW-0540">Nuclease</keyword>
<dbReference type="AlphaFoldDB" id="A0A919YM07"/>
<comment type="caution">
    <text evidence="2">The sequence shown here is derived from an EMBL/GenBank/DDBJ whole genome shotgun (WGS) entry which is preliminary data.</text>
</comment>
<proteinExistence type="predicted"/>
<evidence type="ECO:0000313" key="2">
    <source>
        <dbReference type="EMBL" id="GIO51075.1"/>
    </source>
</evidence>
<dbReference type="EMBL" id="BORT01000043">
    <property type="protein sequence ID" value="GIO51075.1"/>
    <property type="molecule type" value="Genomic_DNA"/>
</dbReference>
<gene>
    <name evidence="2" type="ORF">J34TS1_58400</name>
</gene>
<keyword evidence="2" id="KW-0378">Hydrolase</keyword>
<dbReference type="InterPro" id="IPR051916">
    <property type="entry name" value="GPI-anchor_lipid_remodeler"/>
</dbReference>
<sequence length="353" mass="39554">MVRKMLWSLGGILLAAVLLVGGFLLYVTLTDYKPKPTEPVAVANNPERMLKSGDPFTITTFNIGYAGLDQNEDFFMDGGTHSRSSSKEQTLTNLNGIGSFLTNMNSGIILIQEVDVKSSRSYDVNEVDALQAVLPDYGLSYADNYKVPWVPVPLLHPMGHVHGGIMTLSKYKSTAATRFDLPGKEKWPRQQFDLDRAFIENRIPVENGKELVLVNLHLSAFDKGGSIRKQQLQFLGEYIAQEAKKGNYLILGGDWNHSLPGTDPKAFQTTQDWPEWLQPFPESFKPKGFEWAVDKNTPSVRTVDVPYREGVNFRAVIDGFLVSPNVEIVKVKGHDLKHEFSDHNPVTAEFRLK</sequence>
<dbReference type="GO" id="GO:0006506">
    <property type="term" value="P:GPI anchor biosynthetic process"/>
    <property type="evidence" value="ECO:0007669"/>
    <property type="project" value="TreeGrafter"/>
</dbReference>
<name>A0A919YM07_9BACL</name>
<organism evidence="2 3">
    <name type="scientific">Paenibacillus azoreducens</name>
    <dbReference type="NCBI Taxonomy" id="116718"/>
    <lineage>
        <taxon>Bacteria</taxon>
        <taxon>Bacillati</taxon>
        <taxon>Bacillota</taxon>
        <taxon>Bacilli</taxon>
        <taxon>Bacillales</taxon>
        <taxon>Paenibacillaceae</taxon>
        <taxon>Paenibacillus</taxon>
    </lineage>
</organism>
<dbReference type="Gene3D" id="3.60.10.10">
    <property type="entry name" value="Endonuclease/exonuclease/phosphatase"/>
    <property type="match status" value="1"/>
</dbReference>
<dbReference type="InterPro" id="IPR036691">
    <property type="entry name" value="Endo/exonu/phosph_ase_sf"/>
</dbReference>
<dbReference type="PANTHER" id="PTHR14859:SF1">
    <property type="entry name" value="PGAP2-INTERACTING PROTEIN"/>
    <property type="match status" value="1"/>
</dbReference>
<dbReference type="SUPFAM" id="SSF56219">
    <property type="entry name" value="DNase I-like"/>
    <property type="match status" value="1"/>
</dbReference>
<accession>A0A919YM07</accession>